<proteinExistence type="predicted"/>
<accession>A0ABR1J6N7</accession>
<keyword evidence="3" id="KW-1185">Reference proteome</keyword>
<protein>
    <submittedName>
        <fullName evidence="2">Uncharacterized protein</fullName>
    </submittedName>
</protein>
<organism evidence="2 3">
    <name type="scientific">Marasmiellus scandens</name>
    <dbReference type="NCBI Taxonomy" id="2682957"/>
    <lineage>
        <taxon>Eukaryota</taxon>
        <taxon>Fungi</taxon>
        <taxon>Dikarya</taxon>
        <taxon>Basidiomycota</taxon>
        <taxon>Agaricomycotina</taxon>
        <taxon>Agaricomycetes</taxon>
        <taxon>Agaricomycetidae</taxon>
        <taxon>Agaricales</taxon>
        <taxon>Marasmiineae</taxon>
        <taxon>Omphalotaceae</taxon>
        <taxon>Marasmiellus</taxon>
    </lineage>
</organism>
<reference evidence="2 3" key="1">
    <citation type="submission" date="2024-01" db="EMBL/GenBank/DDBJ databases">
        <title>A draft genome for the cacao thread blight pathogen Marasmiellus scandens.</title>
        <authorList>
            <person name="Baruah I.K."/>
            <person name="Leung J."/>
            <person name="Bukari Y."/>
            <person name="Amoako-Attah I."/>
            <person name="Meinhardt L.W."/>
            <person name="Bailey B.A."/>
            <person name="Cohen S.P."/>
        </authorList>
    </citation>
    <scope>NUCLEOTIDE SEQUENCE [LARGE SCALE GENOMIC DNA]</scope>
    <source>
        <strain evidence="2 3">GH-19</strain>
    </source>
</reference>
<comment type="caution">
    <text evidence="2">The sequence shown here is derived from an EMBL/GenBank/DDBJ whole genome shotgun (WGS) entry which is preliminary data.</text>
</comment>
<name>A0ABR1J6N7_9AGAR</name>
<feature type="region of interest" description="Disordered" evidence="1">
    <location>
        <begin position="117"/>
        <end position="202"/>
    </location>
</feature>
<gene>
    <name evidence="2" type="ORF">VKT23_012025</name>
</gene>
<evidence type="ECO:0000256" key="1">
    <source>
        <dbReference type="SAM" id="MobiDB-lite"/>
    </source>
</evidence>
<feature type="compositionally biased region" description="Polar residues" evidence="1">
    <location>
        <begin position="147"/>
        <end position="156"/>
    </location>
</feature>
<feature type="compositionally biased region" description="Gly residues" evidence="1">
    <location>
        <begin position="33"/>
        <end position="47"/>
    </location>
</feature>
<dbReference type="EMBL" id="JBANRG010000028">
    <property type="protein sequence ID" value="KAK7452626.1"/>
    <property type="molecule type" value="Genomic_DNA"/>
</dbReference>
<evidence type="ECO:0000313" key="3">
    <source>
        <dbReference type="Proteomes" id="UP001498398"/>
    </source>
</evidence>
<feature type="compositionally biased region" description="Basic and acidic residues" evidence="1">
    <location>
        <begin position="118"/>
        <end position="131"/>
    </location>
</feature>
<dbReference type="Proteomes" id="UP001498398">
    <property type="component" value="Unassembled WGS sequence"/>
</dbReference>
<feature type="region of interest" description="Disordered" evidence="1">
    <location>
        <begin position="1"/>
        <end position="67"/>
    </location>
</feature>
<feature type="compositionally biased region" description="Polar residues" evidence="1">
    <location>
        <begin position="1"/>
        <end position="15"/>
    </location>
</feature>
<evidence type="ECO:0000313" key="2">
    <source>
        <dbReference type="EMBL" id="KAK7452626.1"/>
    </source>
</evidence>
<sequence length="284" mass="30668">MSQDGCSSTLGSGSHASGHGTNPEPRATYQGEPQGGNPSGGVLGNDGQGDNDERHPPQGTGFPEETVGRLQSIIEDYRDSKVTKETAVRNITEIVMARPSPPGDVFSAIKSYVDQIESLDREHRRPDDDRGSQSGGNNDARGGSIQGVGSTPQHGDSQAPEEAPNGHGRQHKRHRRESPSPSSSSDESGSDNEGKERIDPSKFPFTAGAVAAEATLSPKKLETQVAVENYSQNLKYARRKITMSITCPPFPKSQWLNVLTDQMVDFDVVYSHMFSLVGEQKHTK</sequence>